<evidence type="ECO:0000256" key="2">
    <source>
        <dbReference type="ARBA" id="ARBA00023157"/>
    </source>
</evidence>
<comment type="similarity">
    <text evidence="1">Belongs to the thaumatin family.</text>
</comment>
<dbReference type="InterPro" id="IPR017949">
    <property type="entry name" value="Thaumatin_CS"/>
</dbReference>
<evidence type="ECO:0000313" key="6">
    <source>
        <dbReference type="Proteomes" id="UP001157418"/>
    </source>
</evidence>
<proteinExistence type="inferred from homology"/>
<dbReference type="PIRSF" id="PIRSF002703">
    <property type="entry name" value="Thaumatin"/>
    <property type="match status" value="1"/>
</dbReference>
<feature type="signal peptide" evidence="4">
    <location>
        <begin position="1"/>
        <end position="21"/>
    </location>
</feature>
<feature type="disulfide bond" evidence="3">
    <location>
        <begin position="175"/>
        <end position="180"/>
    </location>
</feature>
<feature type="disulfide bond" evidence="3">
    <location>
        <begin position="143"/>
        <end position="193"/>
    </location>
</feature>
<name>A0AAU9LNP3_9ASTR</name>
<protein>
    <recommendedName>
        <fullName evidence="7">Thaumatin-like protein</fullName>
    </recommendedName>
</protein>
<feature type="disulfide bond" evidence="3">
    <location>
        <begin position="30"/>
        <end position="221"/>
    </location>
</feature>
<feature type="disulfide bond" evidence="3">
    <location>
        <begin position="165"/>
        <end position="174"/>
    </location>
</feature>
<evidence type="ECO:0000256" key="3">
    <source>
        <dbReference type="PIRSR" id="PIRSR002703-1"/>
    </source>
</evidence>
<dbReference type="PRINTS" id="PR00347">
    <property type="entry name" value="THAUMATIN"/>
</dbReference>
<dbReference type="InterPro" id="IPR037176">
    <property type="entry name" value="Osmotin/thaumatin-like_sf"/>
</dbReference>
<dbReference type="Proteomes" id="UP001157418">
    <property type="component" value="Unassembled WGS sequence"/>
</dbReference>
<dbReference type="EMBL" id="CAKMRJ010000001">
    <property type="protein sequence ID" value="CAH1415217.1"/>
    <property type="molecule type" value="Genomic_DNA"/>
</dbReference>
<feature type="disulfide bond" evidence="3">
    <location>
        <begin position="151"/>
        <end position="161"/>
    </location>
</feature>
<dbReference type="PROSITE" id="PS51367">
    <property type="entry name" value="THAUMATIN_2"/>
    <property type="match status" value="1"/>
</dbReference>
<evidence type="ECO:0000313" key="5">
    <source>
        <dbReference type="EMBL" id="CAH1415217.1"/>
    </source>
</evidence>
<feature type="chain" id="PRO_5043459921" description="Thaumatin-like protein" evidence="4">
    <location>
        <begin position="22"/>
        <end position="254"/>
    </location>
</feature>
<dbReference type="SUPFAM" id="SSF49870">
    <property type="entry name" value="Osmotin, thaumatin-like protein"/>
    <property type="match status" value="1"/>
</dbReference>
<sequence>MIFSTISTYLLLPLLFHLANAAVFTIQNNCPYTVWAGAVPGGGRQLNPGQTWSLNVAANTKGARIWPRTNCNFDGSGLGRCQTGDCNGRLQCQVFGTPPNSLAEYALNQYMNLDFFDISLVDGFNVPIEFSPNSGGCTQGIKCTADINGQCPAELRAPGGCNNPCTVFKTDEYCCDSGNCGPTSLSRFFKDRCPDAYSYPKDDQTSTFTCPGGTDYRVVFCPSDAVQIADKSLDMCSRTLVLTSITNFGSVFVC</sequence>
<keyword evidence="2 3" id="KW-1015">Disulfide bond</keyword>
<gene>
    <name evidence="5" type="ORF">LVIROSA_LOCUS3077</name>
</gene>
<keyword evidence="4" id="KW-0732">Signal</keyword>
<evidence type="ECO:0000256" key="1">
    <source>
        <dbReference type="ARBA" id="ARBA00010607"/>
    </source>
</evidence>
<evidence type="ECO:0008006" key="7">
    <source>
        <dbReference type="Google" id="ProtNLM"/>
    </source>
</evidence>
<dbReference type="FunFam" id="2.60.110.10:FF:000003">
    <property type="entry name" value="Thaumatin I"/>
    <property type="match status" value="1"/>
</dbReference>
<dbReference type="Pfam" id="PF00314">
    <property type="entry name" value="Thaumatin"/>
    <property type="match status" value="1"/>
</dbReference>
<dbReference type="SMART" id="SM00205">
    <property type="entry name" value="THN"/>
    <property type="match status" value="1"/>
</dbReference>
<dbReference type="PROSITE" id="PS00316">
    <property type="entry name" value="THAUMATIN_1"/>
    <property type="match status" value="1"/>
</dbReference>
<reference evidence="5 6" key="1">
    <citation type="submission" date="2022-01" db="EMBL/GenBank/DDBJ databases">
        <authorList>
            <person name="Xiong W."/>
            <person name="Schranz E."/>
        </authorList>
    </citation>
    <scope>NUCLEOTIDE SEQUENCE [LARGE SCALE GENOMIC DNA]</scope>
</reference>
<dbReference type="AlphaFoldDB" id="A0AAU9LNP3"/>
<dbReference type="InterPro" id="IPR001938">
    <property type="entry name" value="Thaumatin"/>
</dbReference>
<evidence type="ECO:0000256" key="4">
    <source>
        <dbReference type="SAM" id="SignalP"/>
    </source>
</evidence>
<organism evidence="5 6">
    <name type="scientific">Lactuca virosa</name>
    <dbReference type="NCBI Taxonomy" id="75947"/>
    <lineage>
        <taxon>Eukaryota</taxon>
        <taxon>Viridiplantae</taxon>
        <taxon>Streptophyta</taxon>
        <taxon>Embryophyta</taxon>
        <taxon>Tracheophyta</taxon>
        <taxon>Spermatophyta</taxon>
        <taxon>Magnoliopsida</taxon>
        <taxon>eudicotyledons</taxon>
        <taxon>Gunneridae</taxon>
        <taxon>Pentapetalae</taxon>
        <taxon>asterids</taxon>
        <taxon>campanulids</taxon>
        <taxon>Asterales</taxon>
        <taxon>Asteraceae</taxon>
        <taxon>Cichorioideae</taxon>
        <taxon>Cichorieae</taxon>
        <taxon>Lactucinae</taxon>
        <taxon>Lactuca</taxon>
    </lineage>
</organism>
<feature type="disulfide bond" evidence="3">
    <location>
        <begin position="71"/>
        <end position="81"/>
    </location>
</feature>
<dbReference type="PANTHER" id="PTHR31048">
    <property type="entry name" value="OS03G0233200 PROTEIN"/>
    <property type="match status" value="1"/>
</dbReference>
<keyword evidence="6" id="KW-1185">Reference proteome</keyword>
<comment type="caution">
    <text evidence="5">The sequence shown here is derived from an EMBL/GenBank/DDBJ whole genome shotgun (WGS) entry which is preliminary data.</text>
</comment>
<feature type="disulfide bond" evidence="3">
    <location>
        <begin position="86"/>
        <end position="92"/>
    </location>
</feature>
<dbReference type="Gene3D" id="2.60.110.10">
    <property type="entry name" value="Thaumatin"/>
    <property type="match status" value="1"/>
</dbReference>
<accession>A0AAU9LNP3</accession>